<evidence type="ECO:0000256" key="5">
    <source>
        <dbReference type="ARBA" id="ARBA00023004"/>
    </source>
</evidence>
<evidence type="ECO:0000256" key="6">
    <source>
        <dbReference type="PIRSR" id="PIRSR610300-51"/>
    </source>
</evidence>
<dbReference type="CDD" id="cd10548">
    <property type="entry name" value="cupin_CDO"/>
    <property type="match status" value="1"/>
</dbReference>
<accession>A9AYD9</accession>
<keyword evidence="3 7" id="KW-0223">Dioxygenase</keyword>
<comment type="similarity">
    <text evidence="1">Belongs to the cysteine dioxygenase family.</text>
</comment>
<organism evidence="7 8">
    <name type="scientific">Herpetosiphon aurantiacus (strain ATCC 23779 / DSM 785 / 114-95)</name>
    <dbReference type="NCBI Taxonomy" id="316274"/>
    <lineage>
        <taxon>Bacteria</taxon>
        <taxon>Bacillati</taxon>
        <taxon>Chloroflexota</taxon>
        <taxon>Chloroflexia</taxon>
        <taxon>Herpetosiphonales</taxon>
        <taxon>Herpetosiphonaceae</taxon>
        <taxon>Herpetosiphon</taxon>
    </lineage>
</organism>
<dbReference type="GO" id="GO:0008198">
    <property type="term" value="F:ferrous iron binding"/>
    <property type="evidence" value="ECO:0007669"/>
    <property type="project" value="TreeGrafter"/>
</dbReference>
<dbReference type="AlphaFoldDB" id="A9AYD9"/>
<dbReference type="KEGG" id="hau:Haur_0873"/>
<keyword evidence="5 6" id="KW-0408">Iron</keyword>
<keyword evidence="8" id="KW-1185">Reference proteome</keyword>
<dbReference type="InterPro" id="IPR014710">
    <property type="entry name" value="RmlC-like_jellyroll"/>
</dbReference>
<feature type="binding site" evidence="6">
    <location>
        <position position="140"/>
    </location>
    <ligand>
        <name>Fe cation</name>
        <dbReference type="ChEBI" id="CHEBI:24875"/>
        <note>catalytic</note>
    </ligand>
</feature>
<feature type="binding site" evidence="6">
    <location>
        <position position="84"/>
    </location>
    <ligand>
        <name>Fe cation</name>
        <dbReference type="ChEBI" id="CHEBI:24875"/>
        <note>catalytic</note>
    </ligand>
</feature>
<dbReference type="InParanoid" id="A9AYD9"/>
<name>A9AYD9_HERA2</name>
<dbReference type="GO" id="GO:0016702">
    <property type="term" value="F:oxidoreductase activity, acting on single donors with incorporation of molecular oxygen, incorporation of two atoms of oxygen"/>
    <property type="evidence" value="ECO:0007669"/>
    <property type="project" value="InterPro"/>
</dbReference>
<dbReference type="PANTHER" id="PTHR12918">
    <property type="entry name" value="CYSTEINE DIOXYGENASE"/>
    <property type="match status" value="1"/>
</dbReference>
<evidence type="ECO:0000256" key="2">
    <source>
        <dbReference type="ARBA" id="ARBA00022723"/>
    </source>
</evidence>
<dbReference type="BioCyc" id="HAUR316274:GHYA-887-MONOMER"/>
<gene>
    <name evidence="7" type="ordered locus">Haur_0873</name>
</gene>
<evidence type="ECO:0000313" key="7">
    <source>
        <dbReference type="EMBL" id="ABX03521.1"/>
    </source>
</evidence>
<evidence type="ECO:0000313" key="8">
    <source>
        <dbReference type="Proteomes" id="UP000000787"/>
    </source>
</evidence>
<dbReference type="PANTHER" id="PTHR12918:SF1">
    <property type="entry name" value="CYSTEINE DIOXYGENASE TYPE 1"/>
    <property type="match status" value="1"/>
</dbReference>
<dbReference type="FunCoup" id="A9AYD9">
    <property type="interactions" value="29"/>
</dbReference>
<evidence type="ECO:0000256" key="3">
    <source>
        <dbReference type="ARBA" id="ARBA00022964"/>
    </source>
</evidence>
<dbReference type="InterPro" id="IPR011051">
    <property type="entry name" value="RmlC_Cupin_sf"/>
</dbReference>
<sequence length="205" mass="23086">MMKPLELIQAIRMIKRQALAQSTQLAQLRQALIAFVSEPANRQVNLTNTSCGLYTRILLNSFDDDFQIVVVLWGPQSASPIHDHNGTVGAVAALAGHTIEAKYQILRTEAQRAWLQKQETSVLEATYVTPILPDETSQLHDMVNATDTWAATVHIYLTPITDFYIYEPQPDGTYIMVERKLWFDGDNAWQTWQTPLQQEVLGSGS</sequence>
<dbReference type="eggNOG" id="COG5553">
    <property type="taxonomic scope" value="Bacteria"/>
</dbReference>
<evidence type="ECO:0000256" key="4">
    <source>
        <dbReference type="ARBA" id="ARBA00023002"/>
    </source>
</evidence>
<evidence type="ECO:0000256" key="1">
    <source>
        <dbReference type="ARBA" id="ARBA00006622"/>
    </source>
</evidence>
<dbReference type="SUPFAM" id="SSF51182">
    <property type="entry name" value="RmlC-like cupins"/>
    <property type="match status" value="1"/>
</dbReference>
<protein>
    <submittedName>
        <fullName evidence="7">Cysteine dioxygenase type I</fullName>
    </submittedName>
</protein>
<dbReference type="STRING" id="316274.Haur_0873"/>
<dbReference type="HOGENOM" id="CLU_1335999_0_0_0"/>
<dbReference type="InterPro" id="IPR010300">
    <property type="entry name" value="CDO_1"/>
</dbReference>
<keyword evidence="4" id="KW-0560">Oxidoreductase</keyword>
<dbReference type="Proteomes" id="UP000000787">
    <property type="component" value="Chromosome"/>
</dbReference>
<proteinExistence type="inferred from homology"/>
<dbReference type="Gene3D" id="2.60.120.10">
    <property type="entry name" value="Jelly Rolls"/>
    <property type="match status" value="1"/>
</dbReference>
<dbReference type="Pfam" id="PF05995">
    <property type="entry name" value="CDO_I"/>
    <property type="match status" value="1"/>
</dbReference>
<dbReference type="EMBL" id="CP000875">
    <property type="protein sequence ID" value="ABX03521.1"/>
    <property type="molecule type" value="Genomic_DNA"/>
</dbReference>
<feature type="binding site" evidence="6">
    <location>
        <position position="82"/>
    </location>
    <ligand>
        <name>Fe cation</name>
        <dbReference type="ChEBI" id="CHEBI:24875"/>
        <note>catalytic</note>
    </ligand>
</feature>
<keyword evidence="2 6" id="KW-0479">Metal-binding</keyword>
<reference evidence="7 8" key="1">
    <citation type="journal article" date="2011" name="Stand. Genomic Sci.">
        <title>Complete genome sequence of the filamentous gliding predatory bacterium Herpetosiphon aurantiacus type strain (114-95(T)).</title>
        <authorList>
            <person name="Kiss H."/>
            <person name="Nett M."/>
            <person name="Domin N."/>
            <person name="Martin K."/>
            <person name="Maresca J.A."/>
            <person name="Copeland A."/>
            <person name="Lapidus A."/>
            <person name="Lucas S."/>
            <person name="Berry K.W."/>
            <person name="Glavina Del Rio T."/>
            <person name="Dalin E."/>
            <person name="Tice H."/>
            <person name="Pitluck S."/>
            <person name="Richardson P."/>
            <person name="Bruce D."/>
            <person name="Goodwin L."/>
            <person name="Han C."/>
            <person name="Detter J.C."/>
            <person name="Schmutz J."/>
            <person name="Brettin T."/>
            <person name="Land M."/>
            <person name="Hauser L."/>
            <person name="Kyrpides N.C."/>
            <person name="Ivanova N."/>
            <person name="Goker M."/>
            <person name="Woyke T."/>
            <person name="Klenk H.P."/>
            <person name="Bryant D.A."/>
        </authorList>
    </citation>
    <scope>NUCLEOTIDE SEQUENCE [LARGE SCALE GENOMIC DNA]</scope>
    <source>
        <strain evidence="8">ATCC 23779 / DSM 785 / 114-95</strain>
    </source>
</reference>